<dbReference type="AlphaFoldDB" id="A0A0A9GLH1"/>
<evidence type="ECO:0000313" key="1">
    <source>
        <dbReference type="EMBL" id="JAE25965.1"/>
    </source>
</evidence>
<reference evidence="1" key="1">
    <citation type="submission" date="2014-09" db="EMBL/GenBank/DDBJ databases">
        <authorList>
            <person name="Magalhaes I.L.F."/>
            <person name="Oliveira U."/>
            <person name="Santos F.R."/>
            <person name="Vidigal T.H.D.A."/>
            <person name="Brescovit A.D."/>
            <person name="Santos A.J."/>
        </authorList>
    </citation>
    <scope>NUCLEOTIDE SEQUENCE</scope>
    <source>
        <tissue evidence="1">Shoot tissue taken approximately 20 cm above the soil surface</tissue>
    </source>
</reference>
<organism evidence="1">
    <name type="scientific">Arundo donax</name>
    <name type="common">Giant reed</name>
    <name type="synonym">Donax arundinaceus</name>
    <dbReference type="NCBI Taxonomy" id="35708"/>
    <lineage>
        <taxon>Eukaryota</taxon>
        <taxon>Viridiplantae</taxon>
        <taxon>Streptophyta</taxon>
        <taxon>Embryophyta</taxon>
        <taxon>Tracheophyta</taxon>
        <taxon>Spermatophyta</taxon>
        <taxon>Magnoliopsida</taxon>
        <taxon>Liliopsida</taxon>
        <taxon>Poales</taxon>
        <taxon>Poaceae</taxon>
        <taxon>PACMAD clade</taxon>
        <taxon>Arundinoideae</taxon>
        <taxon>Arundineae</taxon>
        <taxon>Arundo</taxon>
    </lineage>
</organism>
<proteinExistence type="predicted"/>
<sequence length="34" mass="3835">MTVCTSSFSSVLSLHQPLFFAHKWSKHSTQDSPL</sequence>
<name>A0A0A9GLH1_ARUDO</name>
<protein>
    <submittedName>
        <fullName evidence="1">Uncharacterized protein</fullName>
    </submittedName>
</protein>
<reference evidence="1" key="2">
    <citation type="journal article" date="2015" name="Data Brief">
        <title>Shoot transcriptome of the giant reed, Arundo donax.</title>
        <authorList>
            <person name="Barrero R.A."/>
            <person name="Guerrero F.D."/>
            <person name="Moolhuijzen P."/>
            <person name="Goolsby J.A."/>
            <person name="Tidwell J."/>
            <person name="Bellgard S.E."/>
            <person name="Bellgard M.I."/>
        </authorList>
    </citation>
    <scope>NUCLEOTIDE SEQUENCE</scope>
    <source>
        <tissue evidence="1">Shoot tissue taken approximately 20 cm above the soil surface</tissue>
    </source>
</reference>
<dbReference type="EMBL" id="GBRH01171931">
    <property type="protein sequence ID" value="JAE25965.1"/>
    <property type="molecule type" value="Transcribed_RNA"/>
</dbReference>
<accession>A0A0A9GLH1</accession>